<dbReference type="InterPro" id="IPR012902">
    <property type="entry name" value="N_methyl_site"/>
</dbReference>
<accession>A0A3Q9HU95</accession>
<dbReference type="AlphaFoldDB" id="A0A3Q9HU95"/>
<dbReference type="Proteomes" id="UP000267250">
    <property type="component" value="Chromosome"/>
</dbReference>
<keyword evidence="1" id="KW-1133">Transmembrane helix</keyword>
<evidence type="ECO:0000313" key="3">
    <source>
        <dbReference type="Proteomes" id="UP000267250"/>
    </source>
</evidence>
<dbReference type="InterPro" id="IPR045584">
    <property type="entry name" value="Pilin-like"/>
</dbReference>
<organism evidence="2 3">
    <name type="scientific">Anoxybacter fermentans</name>
    <dbReference type="NCBI Taxonomy" id="1323375"/>
    <lineage>
        <taxon>Bacteria</taxon>
        <taxon>Bacillati</taxon>
        <taxon>Bacillota</taxon>
        <taxon>Clostridia</taxon>
        <taxon>Halanaerobiales</taxon>
        <taxon>Anoxybacter</taxon>
    </lineage>
</organism>
<dbReference type="Pfam" id="PF07963">
    <property type="entry name" value="N_methyl"/>
    <property type="match status" value="1"/>
</dbReference>
<dbReference type="OrthoDB" id="1798450at2"/>
<keyword evidence="3" id="KW-1185">Reference proteome</keyword>
<evidence type="ECO:0000313" key="2">
    <source>
        <dbReference type="EMBL" id="AZR74501.1"/>
    </source>
</evidence>
<dbReference type="RefSeq" id="WP_127017860.1">
    <property type="nucleotide sequence ID" value="NZ_CP016379.1"/>
</dbReference>
<dbReference type="EMBL" id="CP016379">
    <property type="protein sequence ID" value="AZR74501.1"/>
    <property type="molecule type" value="Genomic_DNA"/>
</dbReference>
<dbReference type="SUPFAM" id="SSF54523">
    <property type="entry name" value="Pili subunits"/>
    <property type="match status" value="1"/>
</dbReference>
<dbReference type="NCBIfam" id="TIGR02532">
    <property type="entry name" value="IV_pilin_GFxxxE"/>
    <property type="match status" value="1"/>
</dbReference>
<name>A0A3Q9HU95_9FIRM</name>
<feature type="transmembrane region" description="Helical" evidence="1">
    <location>
        <begin position="12"/>
        <end position="38"/>
    </location>
</feature>
<keyword evidence="1" id="KW-0812">Transmembrane</keyword>
<sequence>MKRIPKLKDKHGFTLVELLMVVAIFGILMIAIQAIFIAGMNVFNWGKTEAEKRRQLYIAVEQIVKKIRNTPTSGIKLISDDNGIYRGLLLESLTGVQTYFYLEGDKLYREENGTRQVVAKGITDLRFSVICNMYSGRFDSYNSKSRKIIDNDGRFNDYDPGIKGMVVRFEHKAGSEIQYIYRKIVDYGQTWFEIDSDFDSGFLPTNQNYAIGNTYQIYIQSRIAGSFSGVEITTGVRPRL</sequence>
<protein>
    <recommendedName>
        <fullName evidence="4">Prepilin-type N-terminal cleavage/methylation domain-containing protein</fullName>
    </recommendedName>
</protein>
<gene>
    <name evidence="2" type="ORF">BBF96_14570</name>
</gene>
<keyword evidence="1" id="KW-0472">Membrane</keyword>
<dbReference type="PROSITE" id="PS00409">
    <property type="entry name" value="PROKAR_NTER_METHYL"/>
    <property type="match status" value="1"/>
</dbReference>
<reference evidence="2 3" key="1">
    <citation type="submission" date="2016-07" db="EMBL/GenBank/DDBJ databases">
        <title>Genome and transcriptome analysis of iron-reducing fermentative bacteria Anoxybacter fermentans.</title>
        <authorList>
            <person name="Zeng X."/>
            <person name="Shao Z."/>
        </authorList>
    </citation>
    <scope>NUCLEOTIDE SEQUENCE [LARGE SCALE GENOMIC DNA]</scope>
    <source>
        <strain evidence="2 3">DY22613</strain>
    </source>
</reference>
<dbReference type="KEGG" id="aft:BBF96_14570"/>
<proteinExistence type="predicted"/>
<evidence type="ECO:0000256" key="1">
    <source>
        <dbReference type="SAM" id="Phobius"/>
    </source>
</evidence>
<evidence type="ECO:0008006" key="4">
    <source>
        <dbReference type="Google" id="ProtNLM"/>
    </source>
</evidence>